<gene>
    <name evidence="3" type="ORF">Tco_0877274</name>
</gene>
<organism evidence="3 4">
    <name type="scientific">Tanacetum coccineum</name>
    <dbReference type="NCBI Taxonomy" id="301880"/>
    <lineage>
        <taxon>Eukaryota</taxon>
        <taxon>Viridiplantae</taxon>
        <taxon>Streptophyta</taxon>
        <taxon>Embryophyta</taxon>
        <taxon>Tracheophyta</taxon>
        <taxon>Spermatophyta</taxon>
        <taxon>Magnoliopsida</taxon>
        <taxon>eudicotyledons</taxon>
        <taxon>Gunneridae</taxon>
        <taxon>Pentapetalae</taxon>
        <taxon>asterids</taxon>
        <taxon>campanulids</taxon>
        <taxon>Asterales</taxon>
        <taxon>Asteraceae</taxon>
        <taxon>Asteroideae</taxon>
        <taxon>Anthemideae</taxon>
        <taxon>Anthemidinae</taxon>
        <taxon>Tanacetum</taxon>
    </lineage>
</organism>
<keyword evidence="2" id="KW-0732">Signal</keyword>
<protein>
    <submittedName>
        <fullName evidence="3">Uncharacterized protein</fullName>
    </submittedName>
</protein>
<feature type="signal peptide" evidence="2">
    <location>
        <begin position="1"/>
        <end position="15"/>
    </location>
</feature>
<feature type="chain" id="PRO_5046338745" evidence="2">
    <location>
        <begin position="16"/>
        <end position="350"/>
    </location>
</feature>
<dbReference type="Proteomes" id="UP001151760">
    <property type="component" value="Unassembled WGS sequence"/>
</dbReference>
<proteinExistence type="predicted"/>
<evidence type="ECO:0000313" key="4">
    <source>
        <dbReference type="Proteomes" id="UP001151760"/>
    </source>
</evidence>
<feature type="region of interest" description="Disordered" evidence="1">
    <location>
        <begin position="294"/>
        <end position="317"/>
    </location>
</feature>
<reference evidence="3" key="1">
    <citation type="journal article" date="2022" name="Int. J. Mol. Sci.">
        <title>Draft Genome of Tanacetum Coccineum: Genomic Comparison of Closely Related Tanacetum-Family Plants.</title>
        <authorList>
            <person name="Yamashiro T."/>
            <person name="Shiraishi A."/>
            <person name="Nakayama K."/>
            <person name="Satake H."/>
        </authorList>
    </citation>
    <scope>NUCLEOTIDE SEQUENCE</scope>
</reference>
<comment type="caution">
    <text evidence="3">The sequence shown here is derived from an EMBL/GenBank/DDBJ whole genome shotgun (WGS) entry which is preliminary data.</text>
</comment>
<evidence type="ECO:0000256" key="1">
    <source>
        <dbReference type="SAM" id="MobiDB-lite"/>
    </source>
</evidence>
<keyword evidence="4" id="KW-1185">Reference proteome</keyword>
<sequence>MHFLLSIISVVYVLTTPILEDGSDDATIEQIMKRAKNVESSKETIEICFGGPKYMAEDASSRNSSLFVYTIHKMKLDEAIQVTCIIRTNHLLLKDFNTPLKHHKEELTLVELGSHLRNLRSPSWYNDRKGKTINQHDKTRLILTRRQKLLVGNVAKLVTLKWIAMVLMLATKPMVQAQKDDDVAWWVDSELNQFHAMSLVRDADMSIDGLILAFDMDMKVPIDVLKVPPIKSFDKYLSILKEMKDMWFSVLNRSLRVSERAESGFLRKFSEYRAWEVPSFDGLEPQPLLNSTSLDVSPGGVIGPEPPIKPHRPDSSRMKVEMFDDDWGLESKEVSLLGEELSLFDRPNKV</sequence>
<dbReference type="EMBL" id="BQNB010013646">
    <property type="protein sequence ID" value="GJT18568.1"/>
    <property type="molecule type" value="Genomic_DNA"/>
</dbReference>
<accession>A0ABQ5BXV6</accession>
<evidence type="ECO:0000313" key="3">
    <source>
        <dbReference type="EMBL" id="GJT18568.1"/>
    </source>
</evidence>
<name>A0ABQ5BXV6_9ASTR</name>
<evidence type="ECO:0000256" key="2">
    <source>
        <dbReference type="SAM" id="SignalP"/>
    </source>
</evidence>
<reference evidence="3" key="2">
    <citation type="submission" date="2022-01" db="EMBL/GenBank/DDBJ databases">
        <authorList>
            <person name="Yamashiro T."/>
            <person name="Shiraishi A."/>
            <person name="Satake H."/>
            <person name="Nakayama K."/>
        </authorList>
    </citation>
    <scope>NUCLEOTIDE SEQUENCE</scope>
</reference>